<evidence type="ECO:0000313" key="1">
    <source>
        <dbReference type="EMBL" id="KMS93634.1"/>
    </source>
</evidence>
<protein>
    <submittedName>
        <fullName evidence="1">Uncharacterized protein</fullName>
    </submittedName>
</protein>
<dbReference type="Proteomes" id="UP000035740">
    <property type="component" value="Unassembled WGS sequence"/>
</dbReference>
<dbReference type="InterPro" id="IPR016024">
    <property type="entry name" value="ARM-type_fold"/>
</dbReference>
<reference evidence="1 2" key="1">
    <citation type="journal article" date="2014" name="Nature">
        <title>The genome of the recently domesticated crop plant sugar beet (Beta vulgaris).</title>
        <authorList>
            <person name="Dohm J.C."/>
            <person name="Minoche A.E."/>
            <person name="Holtgrawe D."/>
            <person name="Capella-Gutierrez S."/>
            <person name="Zakrzewski F."/>
            <person name="Tafer H."/>
            <person name="Rupp O."/>
            <person name="Sorensen T.R."/>
            <person name="Stracke R."/>
            <person name="Reinhardt R."/>
            <person name="Goesmann A."/>
            <person name="Kraft T."/>
            <person name="Schulz B."/>
            <person name="Stadler P.F."/>
            <person name="Schmidt T."/>
            <person name="Gabaldon T."/>
            <person name="Lehrach H."/>
            <person name="Weisshaar B."/>
            <person name="Himmelbauer H."/>
        </authorList>
    </citation>
    <scope>NUCLEOTIDE SEQUENCE [LARGE SCALE GENOMIC DNA]</scope>
    <source>
        <tissue evidence="1">Taproot</tissue>
    </source>
</reference>
<sequence length="147" mass="16061">MAVQSSLRDTDSTVRQAGLIMGAAFSVVSQGETVDLALSSMIDLSRDRNADVRMEFSNQINFLGKSHPNVLLTRTDVLNQVVNVLLALINDGSQSVSLASQNALGHTLQLHRGRTHTFDSYLKTVDVNTSAALDKFARRSRLFRSVA</sequence>
<dbReference type="InterPro" id="IPR011989">
    <property type="entry name" value="ARM-like"/>
</dbReference>
<dbReference type="AlphaFoldDB" id="A0A0J8AXS9"/>
<evidence type="ECO:0000313" key="2">
    <source>
        <dbReference type="Proteomes" id="UP000035740"/>
    </source>
</evidence>
<gene>
    <name evidence="1" type="ORF">BVRB_029500</name>
</gene>
<organism evidence="1 2">
    <name type="scientific">Beta vulgaris subsp. vulgaris</name>
    <name type="common">Beet</name>
    <dbReference type="NCBI Taxonomy" id="3555"/>
    <lineage>
        <taxon>Eukaryota</taxon>
        <taxon>Viridiplantae</taxon>
        <taxon>Streptophyta</taxon>
        <taxon>Embryophyta</taxon>
        <taxon>Tracheophyta</taxon>
        <taxon>Spermatophyta</taxon>
        <taxon>Magnoliopsida</taxon>
        <taxon>eudicotyledons</taxon>
        <taxon>Gunneridae</taxon>
        <taxon>Pentapetalae</taxon>
        <taxon>Caryophyllales</taxon>
        <taxon>Chenopodiaceae</taxon>
        <taxon>Betoideae</taxon>
        <taxon>Beta</taxon>
    </lineage>
</organism>
<dbReference type="EMBL" id="KQ100627">
    <property type="protein sequence ID" value="KMS93634.1"/>
    <property type="molecule type" value="Genomic_DNA"/>
</dbReference>
<dbReference type="SUPFAM" id="SSF48371">
    <property type="entry name" value="ARM repeat"/>
    <property type="match status" value="1"/>
</dbReference>
<proteinExistence type="predicted"/>
<dbReference type="Gene3D" id="1.25.10.10">
    <property type="entry name" value="Leucine-rich Repeat Variant"/>
    <property type="match status" value="1"/>
</dbReference>
<keyword evidence="2" id="KW-1185">Reference proteome</keyword>
<dbReference type="Gramene" id="KMS93634">
    <property type="protein sequence ID" value="KMS93634"/>
    <property type="gene ID" value="BVRB_029500"/>
</dbReference>
<name>A0A0J8AXS9_BETVV</name>
<accession>A0A0J8AXS9</accession>